<organism evidence="1">
    <name type="scientific">bioreactor metagenome</name>
    <dbReference type="NCBI Taxonomy" id="1076179"/>
    <lineage>
        <taxon>unclassified sequences</taxon>
        <taxon>metagenomes</taxon>
        <taxon>ecological metagenomes</taxon>
    </lineage>
</organism>
<protein>
    <submittedName>
        <fullName evidence="1">Uncharacterized protein</fullName>
    </submittedName>
</protein>
<dbReference type="InterPro" id="IPR015867">
    <property type="entry name" value="N-reg_PII/ATP_PRibTrfase_C"/>
</dbReference>
<dbReference type="NCBIfam" id="NF045581">
    <property type="entry name" value="PG0541_fam"/>
    <property type="match status" value="1"/>
</dbReference>
<dbReference type="EMBL" id="VSSQ01000118">
    <property type="protein sequence ID" value="MPL78631.1"/>
    <property type="molecule type" value="Genomic_DNA"/>
</dbReference>
<comment type="caution">
    <text evidence="1">The sequence shown here is derived from an EMBL/GenBank/DDBJ whole genome shotgun (WGS) entry which is preliminary data.</text>
</comment>
<sequence>MVRTEIYANRSVEEDVFEAIENRLPGFSYSLFEDVQGRGRSGVRHGTAIWPELNVLYVIVGTKSEASLIRAAIMEVKKAFPKEGIKLIQYSVSLIGDRGSTSNGTDKESRSGV</sequence>
<evidence type="ECO:0000313" key="1">
    <source>
        <dbReference type="EMBL" id="MPL78631.1"/>
    </source>
</evidence>
<accession>A0A644UIC2</accession>
<proteinExistence type="predicted"/>
<name>A0A644UIC2_9ZZZZ</name>
<dbReference type="AlphaFoldDB" id="A0A644UIC2"/>
<dbReference type="Gene3D" id="3.30.70.120">
    <property type="match status" value="1"/>
</dbReference>
<reference evidence="1" key="1">
    <citation type="submission" date="2019-08" db="EMBL/GenBank/DDBJ databases">
        <authorList>
            <person name="Kucharzyk K."/>
            <person name="Murdoch R.W."/>
            <person name="Higgins S."/>
            <person name="Loffler F."/>
        </authorList>
    </citation>
    <scope>NUCLEOTIDE SEQUENCE</scope>
</reference>
<gene>
    <name evidence="1" type="ORF">SDC9_24501</name>
</gene>